<accession>A0A5N6R0A1</accession>
<dbReference type="AlphaFoldDB" id="A0A5N6R0A1"/>
<evidence type="ECO:0000313" key="2">
    <source>
        <dbReference type="EMBL" id="KAE8022898.1"/>
    </source>
</evidence>
<name>A0A5N6R0A1_9ROSI</name>
<feature type="compositionally biased region" description="Basic and acidic residues" evidence="1">
    <location>
        <begin position="7"/>
        <end position="19"/>
    </location>
</feature>
<reference evidence="2 3" key="1">
    <citation type="submission" date="2019-06" db="EMBL/GenBank/DDBJ databases">
        <title>A chromosomal-level reference genome of Carpinus fangiana (Coryloideae, Betulaceae).</title>
        <authorList>
            <person name="Yang X."/>
            <person name="Wang Z."/>
            <person name="Zhang L."/>
            <person name="Hao G."/>
            <person name="Liu J."/>
            <person name="Yang Y."/>
        </authorList>
    </citation>
    <scope>NUCLEOTIDE SEQUENCE [LARGE SCALE GENOMIC DNA]</scope>
    <source>
        <strain evidence="2">Cfa_2016G</strain>
        <tissue evidence="2">Leaf</tissue>
    </source>
</reference>
<protein>
    <submittedName>
        <fullName evidence="2">Uncharacterized protein</fullName>
    </submittedName>
</protein>
<dbReference type="EMBL" id="CM017323">
    <property type="protein sequence ID" value="KAE8022898.1"/>
    <property type="molecule type" value="Genomic_DNA"/>
</dbReference>
<proteinExistence type="predicted"/>
<keyword evidence="3" id="KW-1185">Reference proteome</keyword>
<organism evidence="2 3">
    <name type="scientific">Carpinus fangiana</name>
    <dbReference type="NCBI Taxonomy" id="176857"/>
    <lineage>
        <taxon>Eukaryota</taxon>
        <taxon>Viridiplantae</taxon>
        <taxon>Streptophyta</taxon>
        <taxon>Embryophyta</taxon>
        <taxon>Tracheophyta</taxon>
        <taxon>Spermatophyta</taxon>
        <taxon>Magnoliopsida</taxon>
        <taxon>eudicotyledons</taxon>
        <taxon>Gunneridae</taxon>
        <taxon>Pentapetalae</taxon>
        <taxon>rosids</taxon>
        <taxon>fabids</taxon>
        <taxon>Fagales</taxon>
        <taxon>Betulaceae</taxon>
        <taxon>Carpinus</taxon>
    </lineage>
</organism>
<evidence type="ECO:0000313" key="3">
    <source>
        <dbReference type="Proteomes" id="UP000327013"/>
    </source>
</evidence>
<feature type="region of interest" description="Disordered" evidence="1">
    <location>
        <begin position="1"/>
        <end position="31"/>
    </location>
</feature>
<dbReference type="Proteomes" id="UP000327013">
    <property type="component" value="Chromosome 3"/>
</dbReference>
<sequence length="191" mass="21828">MENGTDESTRNLGHAETKHYKSPVSEIQVVEDGSESDDCVRILTNSAKQNPHNKNFHNELLLQHISQRPSLKDLLRFPVEDESSVQNSTRDFEELGVDANAATDEQYSEDPLDDYERRRICRPLLEFKGGSSSAVDKPQWRQKIEGIFAKVCLRLLCCSSAGVVVRGKKGKPKDWEQQLQKYVSEHYSYAW</sequence>
<evidence type="ECO:0000256" key="1">
    <source>
        <dbReference type="SAM" id="MobiDB-lite"/>
    </source>
</evidence>
<gene>
    <name evidence="2" type="ORF">FH972_008659</name>
</gene>